<evidence type="ECO:0000313" key="3">
    <source>
        <dbReference type="Proteomes" id="UP001139722"/>
    </source>
</evidence>
<gene>
    <name evidence="2" type="ORF">BJ978_002079</name>
</gene>
<sequence length="398" mass="41312">MGATNTPGTPSWLGAVNDRAGLAVLLDHGPLTRNRICELVGVSKPTASQMMSRLLQAGFIEEQGTLAGSAGRAAVVYAARVDRRVGVALDLDAFELRATVVDAAGTERPVVRLPLPYDPTARSAVEEVRRAIDEASAAAGTEATAVRTVCLGIPGYVDPGASGELFSETLPGWPVRHLRSILESDLGRTVLIENDVNLAALAEREGGAAAGHDVFALLWLGNGVGASFDVAGDLHRGSFGGAGEIGFLPISSEANAIDPAARSVQDLVGGRAVALLSRRHGIEADGFHAARAALAAPDADDARRRVFDDLAERVAHIALPVIATLDPRLVVLAGPTADLGGPEFATAVGAGIRRLSRWYPEVVATAVHGDAVLRGARSLLANRVREELLDSVAAVARG</sequence>
<dbReference type="RefSeq" id="WP_156999366.1">
    <property type="nucleotide sequence ID" value="NZ_JAMZDY010000001.1"/>
</dbReference>
<dbReference type="CDD" id="cd23763">
    <property type="entry name" value="ASKHA_ATPase_ROK"/>
    <property type="match status" value="1"/>
</dbReference>
<reference evidence="2" key="1">
    <citation type="submission" date="2022-06" db="EMBL/GenBank/DDBJ databases">
        <title>Sequencing the genomes of 1000 actinobacteria strains.</title>
        <authorList>
            <person name="Klenk H.-P."/>
        </authorList>
    </citation>
    <scope>NUCLEOTIDE SEQUENCE</scope>
    <source>
        <strain evidence="2">DSM 22016</strain>
    </source>
</reference>
<keyword evidence="3" id="KW-1185">Reference proteome</keyword>
<dbReference type="OrthoDB" id="3523179at2"/>
<comment type="caution">
    <text evidence="2">The sequence shown here is derived from an EMBL/GenBank/DDBJ whole genome shotgun (WGS) entry which is preliminary data.</text>
</comment>
<dbReference type="InterPro" id="IPR036388">
    <property type="entry name" value="WH-like_DNA-bd_sf"/>
</dbReference>
<keyword evidence="2" id="KW-0418">Kinase</keyword>
<dbReference type="InterPro" id="IPR000600">
    <property type="entry name" value="ROK"/>
</dbReference>
<dbReference type="Proteomes" id="UP001139722">
    <property type="component" value="Unassembled WGS sequence"/>
</dbReference>
<name>A0A9X2H2J5_9MICO</name>
<dbReference type="InterPro" id="IPR036390">
    <property type="entry name" value="WH_DNA-bd_sf"/>
</dbReference>
<dbReference type="SUPFAM" id="SSF53067">
    <property type="entry name" value="Actin-like ATPase domain"/>
    <property type="match status" value="1"/>
</dbReference>
<dbReference type="InterPro" id="IPR043129">
    <property type="entry name" value="ATPase_NBD"/>
</dbReference>
<organism evidence="2 3">
    <name type="scientific">Agromyces terreus</name>
    <dbReference type="NCBI Taxonomy" id="424795"/>
    <lineage>
        <taxon>Bacteria</taxon>
        <taxon>Bacillati</taxon>
        <taxon>Actinomycetota</taxon>
        <taxon>Actinomycetes</taxon>
        <taxon>Micrococcales</taxon>
        <taxon>Microbacteriaceae</taxon>
        <taxon>Agromyces</taxon>
    </lineage>
</organism>
<dbReference type="GO" id="GO:0016301">
    <property type="term" value="F:kinase activity"/>
    <property type="evidence" value="ECO:0007669"/>
    <property type="project" value="UniProtKB-KW"/>
</dbReference>
<keyword evidence="2" id="KW-0808">Transferase</keyword>
<dbReference type="PANTHER" id="PTHR18964">
    <property type="entry name" value="ROK (REPRESSOR, ORF, KINASE) FAMILY"/>
    <property type="match status" value="1"/>
</dbReference>
<protein>
    <submittedName>
        <fullName evidence="2">NBD/HSP70 family sugar kinase</fullName>
    </submittedName>
</protein>
<dbReference type="AlphaFoldDB" id="A0A9X2H2J5"/>
<dbReference type="SUPFAM" id="SSF46785">
    <property type="entry name" value="Winged helix' DNA-binding domain"/>
    <property type="match status" value="1"/>
</dbReference>
<dbReference type="EMBL" id="JAMZDY010000001">
    <property type="protein sequence ID" value="MCP2371403.1"/>
    <property type="molecule type" value="Genomic_DNA"/>
</dbReference>
<accession>A0A9X2H2J5</accession>
<proteinExistence type="inferred from homology"/>
<dbReference type="Pfam" id="PF00480">
    <property type="entry name" value="ROK"/>
    <property type="match status" value="1"/>
</dbReference>
<comment type="similarity">
    <text evidence="1">Belongs to the ROK (NagC/XylR) family.</text>
</comment>
<dbReference type="PANTHER" id="PTHR18964:SF149">
    <property type="entry name" value="BIFUNCTIONAL UDP-N-ACETYLGLUCOSAMINE 2-EPIMERASE_N-ACETYLMANNOSAMINE KINASE"/>
    <property type="match status" value="1"/>
</dbReference>
<dbReference type="Gene3D" id="1.10.10.10">
    <property type="entry name" value="Winged helix-like DNA-binding domain superfamily/Winged helix DNA-binding domain"/>
    <property type="match status" value="1"/>
</dbReference>
<evidence type="ECO:0000313" key="2">
    <source>
        <dbReference type="EMBL" id="MCP2371403.1"/>
    </source>
</evidence>
<dbReference type="Gene3D" id="3.30.420.40">
    <property type="match status" value="2"/>
</dbReference>
<evidence type="ECO:0000256" key="1">
    <source>
        <dbReference type="ARBA" id="ARBA00006479"/>
    </source>
</evidence>
<dbReference type="Pfam" id="PF13412">
    <property type="entry name" value="HTH_24"/>
    <property type="match status" value="1"/>
</dbReference>